<evidence type="ECO:0000259" key="1">
    <source>
        <dbReference type="Pfam" id="PF14420"/>
    </source>
</evidence>
<dbReference type="Pfam" id="PF14420">
    <property type="entry name" value="Clr5"/>
    <property type="match status" value="1"/>
</dbReference>
<protein>
    <recommendedName>
        <fullName evidence="1">Clr5 domain-containing protein</fullName>
    </recommendedName>
</protein>
<dbReference type="EMBL" id="JAWRVE010000013">
    <property type="protein sequence ID" value="KAL1877959.1"/>
    <property type="molecule type" value="Genomic_DNA"/>
</dbReference>
<reference evidence="2 3" key="1">
    <citation type="journal article" date="2024" name="IMA Fungus">
        <title>IMA Genome - F19 : A genome assembly and annotation guide to empower mycologists, including annotated draft genome sequences of Ceratocystis pirilliformis, Diaporthe australafricana, Fusarium ophioides, Paecilomyces lecythidis, and Sporothrix stenoceras.</title>
        <authorList>
            <person name="Aylward J."/>
            <person name="Wilson A.M."/>
            <person name="Visagie C.M."/>
            <person name="Spraker J."/>
            <person name="Barnes I."/>
            <person name="Buitendag C."/>
            <person name="Ceriani C."/>
            <person name="Del Mar Angel L."/>
            <person name="du Plessis D."/>
            <person name="Fuchs T."/>
            <person name="Gasser K."/>
            <person name="Kramer D."/>
            <person name="Li W."/>
            <person name="Munsamy K."/>
            <person name="Piso A."/>
            <person name="Price J.L."/>
            <person name="Sonnekus B."/>
            <person name="Thomas C."/>
            <person name="van der Nest A."/>
            <person name="van Dijk A."/>
            <person name="van Heerden A."/>
            <person name="van Vuuren N."/>
            <person name="Yilmaz N."/>
            <person name="Duong T.A."/>
            <person name="van der Merwe N.A."/>
            <person name="Wingfield M.J."/>
            <person name="Wingfield B.D."/>
        </authorList>
    </citation>
    <scope>NUCLEOTIDE SEQUENCE [LARGE SCALE GENOMIC DNA]</scope>
    <source>
        <strain evidence="2 3">CMW 18300</strain>
    </source>
</reference>
<sequence length="513" mass="58867">MAILEETLPDQPYQEVDTVSAPGLGRTMEVTIAGSSKTPAAQRRGKAESVWETHKATIKALYIDQDRSLKDVREIMKVRHGFEASIKTYKVRLNRWGFSKYITDKFEREALQQLVSSGAQRRGMSKTDTFQLKNGTTVSLSNLATHLERKKSSAFLYPMSMIRSPDDLWISEEMLVNAREYIRKQYANQGHSDKDIRASLPSHYGDFFKGFVAVRRLLQEAKVDDALLVLRQAPEQIRLLLSPETVNNAFGCICITVLCIKWDESRAGYMNATLRALMKYAASVVQENAGPDPLRRILTSLTKLDDAIFREAVIRTWRCQLQTWTSMIEPYWSIPLLGEWLAFAETAGHEQLPRNLDQGMRDTIRRHEVQYGRSSQSVLTLLWLQGEYERLYFEKRRLSSENAEGTFLDLLERGTELDVLGKYTAQYFLAKEYRKRGDKENAEVYLRRAIESALALEDRPCYGISASLELMFDLEQWLTEWGEHEKAKEAHTQLSNMRLAHTQKSMLTKAPGP</sequence>
<dbReference type="PANTHER" id="PTHR38788:SF3">
    <property type="entry name" value="CLR5 DOMAIN-CONTAINING PROTEIN"/>
    <property type="match status" value="1"/>
</dbReference>
<dbReference type="PANTHER" id="PTHR38788">
    <property type="entry name" value="CLR5 DOMAIN-CONTAINING PROTEIN"/>
    <property type="match status" value="1"/>
</dbReference>
<proteinExistence type="predicted"/>
<evidence type="ECO:0000313" key="3">
    <source>
        <dbReference type="Proteomes" id="UP001583177"/>
    </source>
</evidence>
<organism evidence="2 3">
    <name type="scientific">Diaporthe australafricana</name>
    <dbReference type="NCBI Taxonomy" id="127596"/>
    <lineage>
        <taxon>Eukaryota</taxon>
        <taxon>Fungi</taxon>
        <taxon>Dikarya</taxon>
        <taxon>Ascomycota</taxon>
        <taxon>Pezizomycotina</taxon>
        <taxon>Sordariomycetes</taxon>
        <taxon>Sordariomycetidae</taxon>
        <taxon>Diaporthales</taxon>
        <taxon>Diaporthaceae</taxon>
        <taxon>Diaporthe</taxon>
    </lineage>
</organism>
<comment type="caution">
    <text evidence="2">The sequence shown here is derived from an EMBL/GenBank/DDBJ whole genome shotgun (WGS) entry which is preliminary data.</text>
</comment>
<accession>A0ABR3XPR8</accession>
<keyword evidence="3" id="KW-1185">Reference proteome</keyword>
<gene>
    <name evidence="2" type="ORF">Daus18300_002313</name>
</gene>
<name>A0ABR3XPR8_9PEZI</name>
<feature type="domain" description="Clr5" evidence="1">
    <location>
        <begin position="49"/>
        <end position="100"/>
    </location>
</feature>
<evidence type="ECO:0000313" key="2">
    <source>
        <dbReference type="EMBL" id="KAL1877959.1"/>
    </source>
</evidence>
<dbReference type="InterPro" id="IPR025676">
    <property type="entry name" value="Clr5_dom"/>
</dbReference>
<dbReference type="Proteomes" id="UP001583177">
    <property type="component" value="Unassembled WGS sequence"/>
</dbReference>